<name>A0ACB6ZRD9_THEGA</name>
<organism evidence="1 2">
    <name type="scientific">Thelephora ganbajun</name>
    <name type="common">Ganba fungus</name>
    <dbReference type="NCBI Taxonomy" id="370292"/>
    <lineage>
        <taxon>Eukaryota</taxon>
        <taxon>Fungi</taxon>
        <taxon>Dikarya</taxon>
        <taxon>Basidiomycota</taxon>
        <taxon>Agaricomycotina</taxon>
        <taxon>Agaricomycetes</taxon>
        <taxon>Thelephorales</taxon>
        <taxon>Thelephoraceae</taxon>
        <taxon>Thelephora</taxon>
    </lineage>
</organism>
<keyword evidence="2" id="KW-1185">Reference proteome</keyword>
<evidence type="ECO:0000313" key="2">
    <source>
        <dbReference type="Proteomes" id="UP000886501"/>
    </source>
</evidence>
<reference evidence="1" key="2">
    <citation type="journal article" date="2020" name="Nat. Commun.">
        <title>Large-scale genome sequencing of mycorrhizal fungi provides insights into the early evolution of symbiotic traits.</title>
        <authorList>
            <person name="Miyauchi S."/>
            <person name="Kiss E."/>
            <person name="Kuo A."/>
            <person name="Drula E."/>
            <person name="Kohler A."/>
            <person name="Sanchez-Garcia M."/>
            <person name="Morin E."/>
            <person name="Andreopoulos B."/>
            <person name="Barry K.W."/>
            <person name="Bonito G."/>
            <person name="Buee M."/>
            <person name="Carver A."/>
            <person name="Chen C."/>
            <person name="Cichocki N."/>
            <person name="Clum A."/>
            <person name="Culley D."/>
            <person name="Crous P.W."/>
            <person name="Fauchery L."/>
            <person name="Girlanda M."/>
            <person name="Hayes R.D."/>
            <person name="Keri Z."/>
            <person name="LaButti K."/>
            <person name="Lipzen A."/>
            <person name="Lombard V."/>
            <person name="Magnuson J."/>
            <person name="Maillard F."/>
            <person name="Murat C."/>
            <person name="Nolan M."/>
            <person name="Ohm R.A."/>
            <person name="Pangilinan J."/>
            <person name="Pereira M.F."/>
            <person name="Perotto S."/>
            <person name="Peter M."/>
            <person name="Pfister S."/>
            <person name="Riley R."/>
            <person name="Sitrit Y."/>
            <person name="Stielow J.B."/>
            <person name="Szollosi G."/>
            <person name="Zifcakova L."/>
            <person name="Stursova M."/>
            <person name="Spatafora J.W."/>
            <person name="Tedersoo L."/>
            <person name="Vaario L.M."/>
            <person name="Yamada A."/>
            <person name="Yan M."/>
            <person name="Wang P."/>
            <person name="Xu J."/>
            <person name="Bruns T."/>
            <person name="Baldrian P."/>
            <person name="Vilgalys R."/>
            <person name="Dunand C."/>
            <person name="Henrissat B."/>
            <person name="Grigoriev I.V."/>
            <person name="Hibbett D."/>
            <person name="Nagy L.G."/>
            <person name="Martin F.M."/>
        </authorList>
    </citation>
    <scope>NUCLEOTIDE SEQUENCE</scope>
    <source>
        <strain evidence="1">P2</strain>
    </source>
</reference>
<comment type="caution">
    <text evidence="1">The sequence shown here is derived from an EMBL/GenBank/DDBJ whole genome shotgun (WGS) entry which is preliminary data.</text>
</comment>
<gene>
    <name evidence="1" type="ORF">BDM02DRAFT_3183889</name>
</gene>
<reference evidence="1" key="1">
    <citation type="submission" date="2019-10" db="EMBL/GenBank/DDBJ databases">
        <authorList>
            <consortium name="DOE Joint Genome Institute"/>
            <person name="Kuo A."/>
            <person name="Miyauchi S."/>
            <person name="Kiss E."/>
            <person name="Drula E."/>
            <person name="Kohler A."/>
            <person name="Sanchez-Garcia M."/>
            <person name="Andreopoulos B."/>
            <person name="Barry K.W."/>
            <person name="Bonito G."/>
            <person name="Buee M."/>
            <person name="Carver A."/>
            <person name="Chen C."/>
            <person name="Cichocki N."/>
            <person name="Clum A."/>
            <person name="Culley D."/>
            <person name="Crous P.W."/>
            <person name="Fauchery L."/>
            <person name="Girlanda M."/>
            <person name="Hayes R."/>
            <person name="Keri Z."/>
            <person name="Labutti K."/>
            <person name="Lipzen A."/>
            <person name="Lombard V."/>
            <person name="Magnuson J."/>
            <person name="Maillard F."/>
            <person name="Morin E."/>
            <person name="Murat C."/>
            <person name="Nolan M."/>
            <person name="Ohm R."/>
            <person name="Pangilinan J."/>
            <person name="Pereira M."/>
            <person name="Perotto S."/>
            <person name="Peter M."/>
            <person name="Riley R."/>
            <person name="Sitrit Y."/>
            <person name="Stielow B."/>
            <person name="Szollosi G."/>
            <person name="Zifcakova L."/>
            <person name="Stursova M."/>
            <person name="Spatafora J.W."/>
            <person name="Tedersoo L."/>
            <person name="Vaario L.-M."/>
            <person name="Yamada A."/>
            <person name="Yan M."/>
            <person name="Wang P."/>
            <person name="Xu J."/>
            <person name="Bruns T."/>
            <person name="Baldrian P."/>
            <person name="Vilgalys R."/>
            <person name="Henrissat B."/>
            <person name="Grigoriev I.V."/>
            <person name="Hibbett D."/>
            <person name="Nagy L.G."/>
            <person name="Martin F.M."/>
        </authorList>
    </citation>
    <scope>NUCLEOTIDE SEQUENCE</scope>
    <source>
        <strain evidence="1">P2</strain>
    </source>
</reference>
<dbReference type="Proteomes" id="UP000886501">
    <property type="component" value="Unassembled WGS sequence"/>
</dbReference>
<protein>
    <submittedName>
        <fullName evidence="1">Uncharacterized protein</fullName>
    </submittedName>
</protein>
<evidence type="ECO:0000313" key="1">
    <source>
        <dbReference type="EMBL" id="KAF9652167.1"/>
    </source>
</evidence>
<proteinExistence type="predicted"/>
<accession>A0ACB6ZRD9</accession>
<sequence>MSTPGTPEQSFRSRVMAYTTPDKTNADIGPGSATSPRIVTGGLSYGSIPSASDTPASVKRAVLKADPALLTCFDPADKELYDLWAPQQR</sequence>
<dbReference type="EMBL" id="MU117970">
    <property type="protein sequence ID" value="KAF9652167.1"/>
    <property type="molecule type" value="Genomic_DNA"/>
</dbReference>